<name>A0A7C5EW97_9BACT</name>
<gene>
    <name evidence="7" type="primary">sppA</name>
    <name evidence="7" type="ORF">ENW48_04755</name>
</gene>
<evidence type="ECO:0000256" key="3">
    <source>
        <dbReference type="ARBA" id="ARBA00022801"/>
    </source>
</evidence>
<dbReference type="AlphaFoldDB" id="A0A7C5EW97"/>
<dbReference type="PANTHER" id="PTHR42987:SF6">
    <property type="entry name" value="PROTEINASE IV"/>
    <property type="match status" value="1"/>
</dbReference>
<evidence type="ECO:0000256" key="2">
    <source>
        <dbReference type="ARBA" id="ARBA00022670"/>
    </source>
</evidence>
<dbReference type="InterPro" id="IPR047272">
    <property type="entry name" value="S49_SppA_C"/>
</dbReference>
<keyword evidence="4" id="KW-0720">Serine protease</keyword>
<evidence type="ECO:0000259" key="6">
    <source>
        <dbReference type="Pfam" id="PF01343"/>
    </source>
</evidence>
<dbReference type="Gene3D" id="3.90.226.10">
    <property type="entry name" value="2-enoyl-CoA Hydratase, Chain A, domain 1"/>
    <property type="match status" value="2"/>
</dbReference>
<feature type="transmembrane region" description="Helical" evidence="5">
    <location>
        <begin position="17"/>
        <end position="43"/>
    </location>
</feature>
<protein>
    <submittedName>
        <fullName evidence="7">Signal peptide peptidase SppA</fullName>
    </submittedName>
</protein>
<keyword evidence="2" id="KW-0645">Protease</keyword>
<dbReference type="Pfam" id="PF01343">
    <property type="entry name" value="Peptidase_S49"/>
    <property type="match status" value="1"/>
</dbReference>
<dbReference type="InterPro" id="IPR002142">
    <property type="entry name" value="Peptidase_S49"/>
</dbReference>
<comment type="caution">
    <text evidence="7">The sequence shown here is derived from an EMBL/GenBank/DDBJ whole genome shotgun (WGS) entry which is preliminary data.</text>
</comment>
<organism evidence="7">
    <name type="scientific">Desulfobacca acetoxidans</name>
    <dbReference type="NCBI Taxonomy" id="60893"/>
    <lineage>
        <taxon>Bacteria</taxon>
        <taxon>Pseudomonadati</taxon>
        <taxon>Thermodesulfobacteriota</taxon>
        <taxon>Desulfobaccia</taxon>
        <taxon>Desulfobaccales</taxon>
        <taxon>Desulfobaccaceae</taxon>
        <taxon>Desulfobacca</taxon>
    </lineage>
</organism>
<dbReference type="SUPFAM" id="SSF52096">
    <property type="entry name" value="ClpP/crotonase"/>
    <property type="match status" value="1"/>
</dbReference>
<evidence type="ECO:0000256" key="4">
    <source>
        <dbReference type="ARBA" id="ARBA00022825"/>
    </source>
</evidence>
<dbReference type="GO" id="GO:0008236">
    <property type="term" value="F:serine-type peptidase activity"/>
    <property type="evidence" value="ECO:0007669"/>
    <property type="project" value="UniProtKB-KW"/>
</dbReference>
<dbReference type="InterPro" id="IPR004635">
    <property type="entry name" value="Pept_S49_SppA"/>
</dbReference>
<dbReference type="EMBL" id="DTKJ01000036">
    <property type="protein sequence ID" value="HGZ11505.1"/>
    <property type="molecule type" value="Genomic_DNA"/>
</dbReference>
<keyword evidence="5" id="KW-0472">Membrane</keyword>
<keyword evidence="5" id="KW-1133">Transmembrane helix</keyword>
<dbReference type="GO" id="GO:0006508">
    <property type="term" value="P:proteolysis"/>
    <property type="evidence" value="ECO:0007669"/>
    <property type="project" value="UniProtKB-KW"/>
</dbReference>
<dbReference type="PANTHER" id="PTHR42987">
    <property type="entry name" value="PEPTIDASE S49"/>
    <property type="match status" value="1"/>
</dbReference>
<evidence type="ECO:0000313" key="7">
    <source>
        <dbReference type="EMBL" id="HGZ11505.1"/>
    </source>
</evidence>
<dbReference type="CDD" id="cd07023">
    <property type="entry name" value="S49_Sppa_N_C"/>
    <property type="match status" value="1"/>
</dbReference>
<accession>A0A7C5EW97</accession>
<proteinExistence type="inferred from homology"/>
<reference evidence="7" key="1">
    <citation type="journal article" date="2020" name="mSystems">
        <title>Genome- and Community-Level Interaction Insights into Carbon Utilization and Element Cycling Functions of Hydrothermarchaeota in Hydrothermal Sediment.</title>
        <authorList>
            <person name="Zhou Z."/>
            <person name="Liu Y."/>
            <person name="Xu W."/>
            <person name="Pan J."/>
            <person name="Luo Z.H."/>
            <person name="Li M."/>
        </authorList>
    </citation>
    <scope>NUCLEOTIDE SEQUENCE [LARGE SCALE GENOMIC DNA]</scope>
    <source>
        <strain evidence="7">SpSt-853</strain>
    </source>
</reference>
<evidence type="ECO:0000256" key="1">
    <source>
        <dbReference type="ARBA" id="ARBA00008683"/>
    </source>
</evidence>
<feature type="domain" description="Peptidase S49" evidence="6">
    <location>
        <begin position="135"/>
        <end position="285"/>
    </location>
</feature>
<keyword evidence="5" id="KW-0812">Transmembrane</keyword>
<sequence length="329" mass="36153">MAASDSSRMSACTPKKIFILLTAPSVLAVFFIFGCITVKVNLFEEEAKPLKERVISGYGPDKILLLDLTGLLVDSPRRGIWHFFGPTVSPSQVKEALDKARKDERVKAVVLRINSPGGTVSAADMIYHEIVRFKKEKGLPVIACFMGLAASGGYYVAQAADEIVAHPTTITGSIGVVAMRFNIKGLMDKVGVEQDSVKSGPWKDFWSPFKPATEAEKQMMQAIIADFYQRFLAVVKQGRKLTREEVSQVADGRVFTASQARDLKLVDRLGYLEEALASAQERAGLPAARVVMYHRPQSYRPTIYSLMAEGLGELAGPQFLYLWAAALES</sequence>
<dbReference type="InterPro" id="IPR029045">
    <property type="entry name" value="ClpP/crotonase-like_dom_sf"/>
</dbReference>
<evidence type="ECO:0000256" key="5">
    <source>
        <dbReference type="SAM" id="Phobius"/>
    </source>
</evidence>
<dbReference type="NCBIfam" id="TIGR00706">
    <property type="entry name" value="SppA_dom"/>
    <property type="match status" value="1"/>
</dbReference>
<keyword evidence="3" id="KW-0378">Hydrolase</keyword>
<comment type="similarity">
    <text evidence="1">Belongs to the peptidase S49 family.</text>
</comment>